<dbReference type="EMBL" id="AP014564">
    <property type="protein sequence ID" value="BAV94381.1"/>
    <property type="molecule type" value="Genomic_DNA"/>
</dbReference>
<dbReference type="PROSITE" id="PS51257">
    <property type="entry name" value="PROKAR_LIPOPROTEIN"/>
    <property type="match status" value="1"/>
</dbReference>
<dbReference type="RefSeq" id="WP_096685312.1">
    <property type="nucleotide sequence ID" value="NZ_AP014564.1"/>
</dbReference>
<evidence type="ECO:0000313" key="1">
    <source>
        <dbReference type="EMBL" id="BAV94381.1"/>
    </source>
</evidence>
<sequence>MKTFSFVKSIIFSFVLLSVFIFSCEKNKGYDNNLGIGVGIESISLIESENPEKGLVSDITCDIDTADYTVSLTVPHSAILTGLKFDIKLSEGYSISPASGDEVNFELEESSEESSETPSLQRYKKVFTLTAKDGTAKEYKVYITKGSSNECAISSFKFINDEKNNGKGLVKDITGIIIKSESGEATISLIVPNIADLADLKPTIEISSGATVSPANEEAKTFTSGSEEEYTVTAQDGRTKTYKVTVTKEEGPKLESFKIPADNNKGIRDEVTATFEHEQGSATGKILLNIPYTGTAIDLEGLTPTIEVPAGCSVDLLSGQAVTGDISSARFTLTKTDTGSKRVYTVEAVKGPYISSFKFETTSGGSTNTGISTTVNGVISHANNTIAITIPSTAAKGSSDNTVTLTPTIEFGDTTNTTITPSVTAQQFILGSEFNYKVTSNGIEKTYKVTVTKEAAPQLKSFTISANPTNGIQNNVEAVITDDSNAATGKILLKIPYTGTDINLTGLTPTITFPDGSSGYTVSPVSGTAVSVDISTTGSNTFTVTTTLGSKRVYTVTAVKGPYISKFEFKANANNANGITTDISATSIDHNTGAIAITVPSAVDLSQTLTPTITLGDDTTSTVEPAASAKVFNQSVQYTVKNSTHTDFSKVYIVTVTKEAAPVLSSFLINANSGKGIKTDVAAVITNDSNAATGKILLKIPYTGTDINLTGLTPTIEPNTGGYTVNPASGAAVTGDISTAGSNTVTLTKTDTGSKRVYTVEAVKGPSIKSFKFGNSGNTGITTEISATSINHDTGAITITVPGSVKKGSGGSSNTVTLTPTIDFGDANNTTITPSVTAQQFTLDSEFKYIVKNSTHIDLNKEYKITVTRTPSTEAQITKFEIESGAQDNIIHPSNSNGDKGRIVVPVSSLPTSSTSYTIEKSDYATVTPNEVETFSSYSESKQYTVTAENTSTQKTYEVYIYDSNNVIVPDSLKVANGSTEITPSSKVITENSRVIIITVPSGTSLTDLTLSLDSSSSSSYTLEPTNGQDFSDGKEVKYTLKENNDVKGYYWVKIAVAE</sequence>
<dbReference type="Proteomes" id="UP000243197">
    <property type="component" value="Chromosome"/>
</dbReference>
<protein>
    <submittedName>
        <fullName evidence="1">Uncharacterized protein</fullName>
    </submittedName>
</protein>
<dbReference type="OrthoDB" id="727829at2"/>
<dbReference type="KEGG" id="ise:JBKA6_0368"/>
<name>A0A1J1E0C2_9FLAO</name>
<accession>A0A1J1E0C2</accession>
<gene>
    <name evidence="1" type="ORF">JBKA6_0368</name>
</gene>
<reference evidence="1 2" key="1">
    <citation type="submission" date="2014-03" db="EMBL/GenBank/DDBJ databases">
        <title>complete genome sequence of Flavobacteriaceae bacterium JBKA-6.</title>
        <authorList>
            <person name="Takano T."/>
            <person name="Nakamura Y."/>
            <person name="Takuma S."/>
            <person name="Yasuike M."/>
            <person name="Matsuyama T."/>
            <person name="Sakai T."/>
            <person name="Fujiwara A."/>
            <person name="Kimoto K."/>
            <person name="Fukuda Y."/>
            <person name="Kondo H."/>
            <person name="Hirono I."/>
            <person name="Nakayasu C."/>
        </authorList>
    </citation>
    <scope>NUCLEOTIDE SEQUENCE [LARGE SCALE GENOMIC DNA]</scope>
    <source>
        <strain evidence="1 2">JBKA-6</strain>
    </source>
</reference>
<dbReference type="Gene3D" id="2.60.40.2340">
    <property type="match status" value="6"/>
</dbReference>
<proteinExistence type="predicted"/>
<dbReference type="AlphaFoldDB" id="A0A1J1E0C2"/>
<evidence type="ECO:0000313" key="2">
    <source>
        <dbReference type="Proteomes" id="UP000243197"/>
    </source>
</evidence>
<organism evidence="1 2">
    <name type="scientific">Ichthyobacterium seriolicida</name>
    <dbReference type="NCBI Taxonomy" id="242600"/>
    <lineage>
        <taxon>Bacteria</taxon>
        <taxon>Pseudomonadati</taxon>
        <taxon>Bacteroidota</taxon>
        <taxon>Flavobacteriia</taxon>
        <taxon>Flavobacteriales</taxon>
        <taxon>Ichthyobacteriaceae</taxon>
        <taxon>Ichthyobacterium</taxon>
    </lineage>
</organism>
<keyword evidence="2" id="KW-1185">Reference proteome</keyword>